<reference evidence="15" key="1">
    <citation type="journal article" date="2019" name="Int. J. Syst. Evol. Microbiol.">
        <title>The Global Catalogue of Microorganisms (GCM) 10K type strain sequencing project: providing services to taxonomists for standard genome sequencing and annotation.</title>
        <authorList>
            <consortium name="The Broad Institute Genomics Platform"/>
            <consortium name="The Broad Institute Genome Sequencing Center for Infectious Disease"/>
            <person name="Wu L."/>
            <person name="Ma J."/>
        </authorList>
    </citation>
    <scope>NUCLEOTIDE SEQUENCE [LARGE SCALE GENOMIC DNA]</scope>
    <source>
        <strain evidence="15">CGMCC 1.10130</strain>
    </source>
</reference>
<dbReference type="EC" id="2.7.4.1" evidence="8 9"/>
<dbReference type="SUPFAM" id="SSF143724">
    <property type="entry name" value="PHP14-like"/>
    <property type="match status" value="1"/>
</dbReference>
<keyword evidence="2 8" id="KW-0808">Transferase</keyword>
<feature type="binding site" evidence="8">
    <location>
        <position position="373"/>
    </location>
    <ligand>
        <name>Mg(2+)</name>
        <dbReference type="ChEBI" id="CHEBI:18420"/>
    </ligand>
</feature>
<evidence type="ECO:0000256" key="2">
    <source>
        <dbReference type="ARBA" id="ARBA00022679"/>
    </source>
</evidence>
<keyword evidence="4 8" id="KW-0547">Nucleotide-binding</keyword>
<keyword evidence="15" id="KW-1185">Reference proteome</keyword>
<comment type="catalytic activity">
    <reaction evidence="8 9">
        <text>[phosphate](n) + ATP = [phosphate](n+1) + ADP</text>
        <dbReference type="Rhea" id="RHEA:19573"/>
        <dbReference type="Rhea" id="RHEA-COMP:9859"/>
        <dbReference type="Rhea" id="RHEA-COMP:14280"/>
        <dbReference type="ChEBI" id="CHEBI:16838"/>
        <dbReference type="ChEBI" id="CHEBI:30616"/>
        <dbReference type="ChEBI" id="CHEBI:456216"/>
        <dbReference type="EC" id="2.7.4.1"/>
    </reaction>
</comment>
<accession>A0A8J2U279</accession>
<dbReference type="InterPro" id="IPR025198">
    <property type="entry name" value="PPK_N_dom"/>
</dbReference>
<evidence type="ECO:0000313" key="14">
    <source>
        <dbReference type="EMBL" id="GGA65910.1"/>
    </source>
</evidence>
<keyword evidence="5 8" id="KW-0418">Kinase</keyword>
<feature type="binding site" evidence="8">
    <location>
        <position position="590"/>
    </location>
    <ligand>
        <name>ATP</name>
        <dbReference type="ChEBI" id="CHEBI:30616"/>
    </ligand>
</feature>
<feature type="domain" description="Polyphosphate kinase C-terminal" evidence="13">
    <location>
        <begin position="330"/>
        <end position="494"/>
    </location>
</feature>
<dbReference type="OrthoDB" id="9761456at2"/>
<comment type="caution">
    <text evidence="14">The sequence shown here is derived from an EMBL/GenBank/DDBJ whole genome shotgun (WGS) entry which is preliminary data.</text>
</comment>
<feature type="binding site" evidence="8">
    <location>
        <position position="403"/>
    </location>
    <ligand>
        <name>Mg(2+)</name>
        <dbReference type="ChEBI" id="CHEBI:18420"/>
    </ligand>
</feature>
<dbReference type="InterPro" id="IPR036832">
    <property type="entry name" value="PPK_N_dom_sf"/>
</dbReference>
<evidence type="ECO:0000256" key="5">
    <source>
        <dbReference type="ARBA" id="ARBA00022777"/>
    </source>
</evidence>
<gene>
    <name evidence="8 14" type="primary">ppk</name>
    <name evidence="14" type="ORF">GCM10011369_04310</name>
</gene>
<comment type="cofactor">
    <cofactor evidence="8">
        <name>Mg(2+)</name>
        <dbReference type="ChEBI" id="CHEBI:18420"/>
    </cofactor>
</comment>
<dbReference type="PANTHER" id="PTHR30218:SF0">
    <property type="entry name" value="POLYPHOSPHATE KINASE"/>
    <property type="match status" value="1"/>
</dbReference>
<name>A0A8J2U279_9GAMM</name>
<dbReference type="CDD" id="cd09167">
    <property type="entry name" value="PLDc_EcPPK1_C2_like"/>
    <property type="match status" value="1"/>
</dbReference>
<evidence type="ECO:0000259" key="11">
    <source>
        <dbReference type="Pfam" id="PF13089"/>
    </source>
</evidence>
<evidence type="ECO:0000256" key="3">
    <source>
        <dbReference type="ARBA" id="ARBA00022723"/>
    </source>
</evidence>
<sequence>MSHPKLHVEKELSWLSFNERVLQEAADKTVPIIERVRFLGIFSNNLDEFFRVRVANVRRRILIEGAGPKSEKTKKLMTAIQEKVLKLNQGFDEAYMDIIIGLARHNIFLINEEQVSDAHGRWLRKYFRDNVLPHVAPIIVSEKVDLTRVLKDDLTYLVVELKSADSIRYALIEVPSDRVSRFVNLPDEKGRKKKSMILLDNMIRYCLDDIFQGFFEYDEAQAFSIKMTRDADFDLSEDVDQSILEQMSGGLKQRLTGKPVRFVHDREMPTAMVEFIKYKLGISSYDSVIPGGRYHNFRDFIGFPNVGRAYLENPKLRALDSAHFDRHTTAFEAISEGDILLYYPYHKFRYFTEFLRQGAFDPTVKAIKISIYRVAKNSQVIKSLIDAAENGKRVTVVVELRARFDEEANIDWARTLTEAGIKVEFGVPALKCHTKLCQITRTEDGEDVNYCHIGTGNFHEKTARIYTDFSLFTKHAEINDEVHNVFDFIQHAYKRYRFKHLVVSPNDTRRRLYRLIDQEIDYAQQGKKAEIFIKVNNLVDVGIVNRLYAASNAGVKIRIIVRGMCSLVPGLPGYSDNIQAISIVDRFLEHPRVFSFRANGEHETFISSADWMTRNIENRVEVGVPVYDDKMKKLILDILELQWSDRTKARVIDIEQTNPYKPRGNKKKIRSQIVTHDYLKAYEEKSKGRGK</sequence>
<dbReference type="PIRSF" id="PIRSF015589">
    <property type="entry name" value="PP_kinase"/>
    <property type="match status" value="1"/>
</dbReference>
<evidence type="ECO:0000256" key="6">
    <source>
        <dbReference type="ARBA" id="ARBA00022840"/>
    </source>
</evidence>
<dbReference type="NCBIfam" id="NF003917">
    <property type="entry name" value="PRK05443.1-1"/>
    <property type="match status" value="1"/>
</dbReference>
<feature type="binding site" evidence="8">
    <location>
        <position position="45"/>
    </location>
    <ligand>
        <name>ATP</name>
        <dbReference type="ChEBI" id="CHEBI:30616"/>
    </ligand>
</feature>
<dbReference type="Pfam" id="PF02503">
    <property type="entry name" value="PP_kinase"/>
    <property type="match status" value="1"/>
</dbReference>
<dbReference type="GO" id="GO:0005524">
    <property type="term" value="F:ATP binding"/>
    <property type="evidence" value="ECO:0007669"/>
    <property type="project" value="UniProtKB-KW"/>
</dbReference>
<organism evidence="14 15">
    <name type="scientific">Neiella marina</name>
    <dbReference type="NCBI Taxonomy" id="508461"/>
    <lineage>
        <taxon>Bacteria</taxon>
        <taxon>Pseudomonadati</taxon>
        <taxon>Pseudomonadota</taxon>
        <taxon>Gammaproteobacteria</taxon>
        <taxon>Alteromonadales</taxon>
        <taxon>Echinimonadaceae</taxon>
        <taxon>Neiella</taxon>
    </lineage>
</organism>
<evidence type="ECO:0000256" key="7">
    <source>
        <dbReference type="ARBA" id="ARBA00022842"/>
    </source>
</evidence>
<dbReference type="Gene3D" id="3.30.870.10">
    <property type="entry name" value="Endonuclease Chain A"/>
    <property type="match status" value="2"/>
</dbReference>
<dbReference type="FunFam" id="3.30.870.10:FF:000001">
    <property type="entry name" value="Polyphosphate kinase"/>
    <property type="match status" value="1"/>
</dbReference>
<dbReference type="InterPro" id="IPR025200">
    <property type="entry name" value="PPK_C_dom2"/>
</dbReference>
<keyword evidence="1 8" id="KW-0597">Phosphoprotein</keyword>
<protein>
    <recommendedName>
        <fullName evidence="8 9">Polyphosphate kinase</fullName>
        <ecNumber evidence="8 9">2.7.4.1</ecNumber>
    </recommendedName>
    <alternativeName>
        <fullName evidence="8">ATP-polyphosphate phosphotransferase</fullName>
    </alternativeName>
    <alternativeName>
        <fullName evidence="8">Polyphosphoric acid kinase</fullName>
    </alternativeName>
</protein>
<evidence type="ECO:0000256" key="4">
    <source>
        <dbReference type="ARBA" id="ARBA00022741"/>
    </source>
</evidence>
<keyword evidence="7 8" id="KW-0460">Magnesium</keyword>
<evidence type="ECO:0000313" key="15">
    <source>
        <dbReference type="Proteomes" id="UP000619743"/>
    </source>
</evidence>
<dbReference type="Pfam" id="PF17941">
    <property type="entry name" value="PP_kinase_C_1"/>
    <property type="match status" value="1"/>
</dbReference>
<feature type="active site" description="Phosphohistidine intermediate" evidence="8">
    <location>
        <position position="433"/>
    </location>
</feature>
<dbReference type="InterPro" id="IPR024953">
    <property type="entry name" value="PP_kinase_middle"/>
</dbReference>
<dbReference type="HAMAP" id="MF_00347">
    <property type="entry name" value="Polyphosphate_kinase"/>
    <property type="match status" value="1"/>
</dbReference>
<dbReference type="GO" id="GO:0046872">
    <property type="term" value="F:metal ion binding"/>
    <property type="evidence" value="ECO:0007669"/>
    <property type="project" value="UniProtKB-KW"/>
</dbReference>
<dbReference type="AlphaFoldDB" id="A0A8J2U279"/>
<dbReference type="SUPFAM" id="SSF140356">
    <property type="entry name" value="PPK N-terminal domain-like"/>
    <property type="match status" value="1"/>
</dbReference>
<feature type="domain" description="Polyphosphate kinase C-terminal" evidence="12">
    <location>
        <begin position="501"/>
        <end position="672"/>
    </location>
</feature>
<dbReference type="GO" id="GO:0009358">
    <property type="term" value="C:polyphosphate kinase complex"/>
    <property type="evidence" value="ECO:0007669"/>
    <property type="project" value="InterPro"/>
</dbReference>
<dbReference type="SUPFAM" id="SSF56024">
    <property type="entry name" value="Phospholipase D/nuclease"/>
    <property type="match status" value="2"/>
</dbReference>
<feature type="binding site" evidence="8">
    <location>
        <position position="466"/>
    </location>
    <ligand>
        <name>ATP</name>
        <dbReference type="ChEBI" id="CHEBI:30616"/>
    </ligand>
</feature>
<dbReference type="Pfam" id="PF13090">
    <property type="entry name" value="PP_kinase_C"/>
    <property type="match status" value="1"/>
</dbReference>
<comment type="PTM">
    <text evidence="8 9">An intermediate of this reaction is the autophosphorylated ppk in which a phosphate is covalently linked to a histidine residue through a N-P bond.</text>
</comment>
<dbReference type="Pfam" id="PF13089">
    <property type="entry name" value="PP_kinase_N"/>
    <property type="match status" value="1"/>
</dbReference>
<feature type="domain" description="Polyphosphate kinase middle" evidence="10">
    <location>
        <begin position="120"/>
        <end position="303"/>
    </location>
</feature>
<evidence type="ECO:0000259" key="10">
    <source>
        <dbReference type="Pfam" id="PF02503"/>
    </source>
</evidence>
<keyword evidence="6 8" id="KW-0067">ATP-binding</keyword>
<proteinExistence type="inferred from homology"/>
<dbReference type="InterPro" id="IPR003414">
    <property type="entry name" value="PP_kinase"/>
</dbReference>
<dbReference type="InterPro" id="IPR036830">
    <property type="entry name" value="PP_kinase_middle_dom_sf"/>
</dbReference>
<dbReference type="GO" id="GO:0008976">
    <property type="term" value="F:polyphosphate kinase activity"/>
    <property type="evidence" value="ECO:0007669"/>
    <property type="project" value="UniProtKB-UniRule"/>
</dbReference>
<evidence type="ECO:0000256" key="1">
    <source>
        <dbReference type="ARBA" id="ARBA00022553"/>
    </source>
</evidence>
<evidence type="ECO:0000256" key="9">
    <source>
        <dbReference type="RuleBase" id="RU003800"/>
    </source>
</evidence>
<dbReference type="PANTHER" id="PTHR30218">
    <property type="entry name" value="POLYPHOSPHATE KINASE"/>
    <property type="match status" value="1"/>
</dbReference>
<dbReference type="Gene3D" id="3.30.1840.10">
    <property type="entry name" value="Polyphosphate kinase middle domain"/>
    <property type="match status" value="1"/>
</dbReference>
<dbReference type="Gene3D" id="1.20.58.310">
    <property type="entry name" value="Polyphosphate kinase N-terminal domain"/>
    <property type="match status" value="1"/>
</dbReference>
<dbReference type="RefSeq" id="WP_087504578.1">
    <property type="nucleotide sequence ID" value="NZ_BMDX01000002.1"/>
</dbReference>
<keyword evidence="3 8" id="KW-0479">Metal-binding</keyword>
<evidence type="ECO:0000259" key="13">
    <source>
        <dbReference type="Pfam" id="PF17941"/>
    </source>
</evidence>
<feature type="binding site" evidence="8">
    <location>
        <position position="562"/>
    </location>
    <ligand>
        <name>ATP</name>
        <dbReference type="ChEBI" id="CHEBI:30616"/>
    </ligand>
</feature>
<feature type="domain" description="Polyphosphate kinase N-terminal" evidence="11">
    <location>
        <begin position="8"/>
        <end position="109"/>
    </location>
</feature>
<evidence type="ECO:0000259" key="12">
    <source>
        <dbReference type="Pfam" id="PF13090"/>
    </source>
</evidence>
<comment type="similarity">
    <text evidence="8 9">Belongs to the polyphosphate kinase 1 (PPK1) family.</text>
</comment>
<comment type="function">
    <text evidence="8 9">Catalyzes the reversible transfer of the terminal phosphate of ATP to form a long-chain polyphosphate (polyP).</text>
</comment>
<dbReference type="GO" id="GO:0006799">
    <property type="term" value="P:polyphosphate biosynthetic process"/>
    <property type="evidence" value="ECO:0007669"/>
    <property type="project" value="UniProtKB-UniRule"/>
</dbReference>
<dbReference type="NCBIfam" id="TIGR03705">
    <property type="entry name" value="poly_P_kin"/>
    <property type="match status" value="1"/>
</dbReference>
<dbReference type="EMBL" id="BMDX01000002">
    <property type="protein sequence ID" value="GGA65910.1"/>
    <property type="molecule type" value="Genomic_DNA"/>
</dbReference>
<dbReference type="Proteomes" id="UP000619743">
    <property type="component" value="Unassembled WGS sequence"/>
</dbReference>
<dbReference type="InterPro" id="IPR041108">
    <property type="entry name" value="PP_kinase_C_1"/>
</dbReference>
<evidence type="ECO:0000256" key="8">
    <source>
        <dbReference type="HAMAP-Rule" id="MF_00347"/>
    </source>
</evidence>